<dbReference type="InterPro" id="IPR033469">
    <property type="entry name" value="CYTH-like_dom_sf"/>
</dbReference>
<dbReference type="EMBL" id="JXRP01000017">
    <property type="protein sequence ID" value="KIL45703.1"/>
    <property type="molecule type" value="Genomic_DNA"/>
</dbReference>
<protein>
    <recommendedName>
        <fullName evidence="1">CYTH domain-containing protein</fullName>
    </recommendedName>
</protein>
<dbReference type="Proteomes" id="UP000031938">
    <property type="component" value="Unassembled WGS sequence"/>
</dbReference>
<dbReference type="OrthoDB" id="384378at2"/>
<dbReference type="RefSeq" id="WP_041088417.1">
    <property type="nucleotide sequence ID" value="NZ_JXRP01000017.1"/>
</dbReference>
<dbReference type="PIRSF" id="PIRSF012526">
    <property type="entry name" value="CYTH_UCP012526"/>
    <property type="match status" value="1"/>
</dbReference>
<comment type="caution">
    <text evidence="2">The sequence shown here is derived from an EMBL/GenBank/DDBJ whole genome shotgun (WGS) entry which is preliminary data.</text>
</comment>
<feature type="domain" description="CYTH" evidence="1">
    <location>
        <begin position="4"/>
        <end position="192"/>
    </location>
</feature>
<dbReference type="SMART" id="SM01118">
    <property type="entry name" value="CYTH"/>
    <property type="match status" value="1"/>
</dbReference>
<proteinExistence type="predicted"/>
<dbReference type="AlphaFoldDB" id="A0A0C2VNX1"/>
<gene>
    <name evidence="2" type="ORF">KP78_20520</name>
</gene>
<accession>A0A0C2VNX1</accession>
<dbReference type="InterPro" id="IPR023577">
    <property type="entry name" value="CYTH_domain"/>
</dbReference>
<dbReference type="Gene3D" id="2.40.320.10">
    <property type="entry name" value="Hypothetical Protein Pfu-838710-001"/>
    <property type="match status" value="1"/>
</dbReference>
<dbReference type="InterPro" id="IPR009195">
    <property type="entry name" value="Uncharacterised_YjbK"/>
</dbReference>
<dbReference type="Pfam" id="PF01928">
    <property type="entry name" value="CYTH"/>
    <property type="match status" value="1"/>
</dbReference>
<dbReference type="PROSITE" id="PS51707">
    <property type="entry name" value="CYTH"/>
    <property type="match status" value="1"/>
</dbReference>
<dbReference type="PATRIC" id="fig|889306.3.peg.2069"/>
<name>A0A0C2VNX1_9BACL</name>
<evidence type="ECO:0000313" key="2">
    <source>
        <dbReference type="EMBL" id="KIL45703.1"/>
    </source>
</evidence>
<dbReference type="SUPFAM" id="SSF55154">
    <property type="entry name" value="CYTH-like phosphatases"/>
    <property type="match status" value="1"/>
</dbReference>
<keyword evidence="3" id="KW-1185">Reference proteome</keyword>
<evidence type="ECO:0000259" key="1">
    <source>
        <dbReference type="PROSITE" id="PS51707"/>
    </source>
</evidence>
<organism evidence="2 3">
    <name type="scientific">Jeotgalibacillus soli</name>
    <dbReference type="NCBI Taxonomy" id="889306"/>
    <lineage>
        <taxon>Bacteria</taxon>
        <taxon>Bacillati</taxon>
        <taxon>Bacillota</taxon>
        <taxon>Bacilli</taxon>
        <taxon>Bacillales</taxon>
        <taxon>Caryophanaceae</taxon>
        <taxon>Jeotgalibacillus</taxon>
    </lineage>
</organism>
<sequence>MSQELEIEFKNLLTKNEYLRLKSSFYPEDGQIISQENHYFDTPLFQLKEQGCALRIRVKDGSYQLTLKQPVEEGILETHQSLHTFIAKDMMMGGGPPEGEVYELLEIMNIPVRDVVLFGSLKTNRIETHYENGLLVLDQSFYLDEEDYEVEYEVTDRDEGEKAFIKLLSTYNIPVRETDSKIKRFYKEKIRQLKL</sequence>
<dbReference type="CDD" id="cd07762">
    <property type="entry name" value="CYTH-like_Pase_1"/>
    <property type="match status" value="1"/>
</dbReference>
<reference evidence="2 3" key="1">
    <citation type="submission" date="2015-01" db="EMBL/GenBank/DDBJ databases">
        <title>Genome sequencing of Jeotgalibacillus soli.</title>
        <authorList>
            <person name="Goh K.M."/>
            <person name="Chan K.-G."/>
            <person name="Yaakop A.S."/>
            <person name="Ee R."/>
            <person name="Gan H.M."/>
            <person name="Chan C.S."/>
        </authorList>
    </citation>
    <scope>NUCLEOTIDE SEQUENCE [LARGE SCALE GENOMIC DNA]</scope>
    <source>
        <strain evidence="2 3">P9</strain>
    </source>
</reference>
<dbReference type="STRING" id="889306.KP78_20520"/>
<evidence type="ECO:0000313" key="3">
    <source>
        <dbReference type="Proteomes" id="UP000031938"/>
    </source>
</evidence>